<evidence type="ECO:0000313" key="3">
    <source>
        <dbReference type="EMBL" id="GGD48123.1"/>
    </source>
</evidence>
<dbReference type="Pfam" id="PF11138">
    <property type="entry name" value="DUF2911"/>
    <property type="match status" value="1"/>
</dbReference>
<proteinExistence type="predicted"/>
<organism evidence="3 4">
    <name type="scientific">Emticicia aquatilis</name>
    <dbReference type="NCBI Taxonomy" id="1537369"/>
    <lineage>
        <taxon>Bacteria</taxon>
        <taxon>Pseudomonadati</taxon>
        <taxon>Bacteroidota</taxon>
        <taxon>Cytophagia</taxon>
        <taxon>Cytophagales</taxon>
        <taxon>Leadbetterellaceae</taxon>
        <taxon>Emticicia</taxon>
    </lineage>
</organism>
<protein>
    <recommendedName>
        <fullName evidence="2">DUF3347 domain-containing protein</fullName>
    </recommendedName>
</protein>
<sequence>MEMKKIAFILFLSISYLTNAQVELKTPPPSPEAEWKQKVGFTEISLKYEKPLMRGRKVFGNLVAFDQIWRTGAGESTRIRLSDDMTFGGQLVKKGHYSLFTIPNPTEWTIILNTDTTSHGAFSYDEKKDILRVKVKPETTTRTYESFSITLEDIMPDHSANLYLNWENTQVKIPMQSNADVIVMNEINKKINVEKLEDAKFFNASAQYYFANKKDLKQALAWSKKSEEMVDDNFVYANLTTKILEEQKDYPAAIKSAQKAIELGAKKNMKTAVANWQKKVEEWQKITGVTAPAVSPMTADNHSEHSGHDMASMNNDKAQAKTNLQPLLDAYYAIKDALVKSDASASAKSATALVTAMKAVDMGKMEMKQHMEFMKVNTKIIADAQKIADSNDLKKQRETFQSLSDNFYVMAKGVKLSSEPIYQQYCPMKKAAWLSNESAVKNPYYGSSMLTCGNVQDTIK</sequence>
<reference evidence="3" key="2">
    <citation type="submission" date="2020-09" db="EMBL/GenBank/DDBJ databases">
        <authorList>
            <person name="Sun Q."/>
            <person name="Zhou Y."/>
        </authorList>
    </citation>
    <scope>NUCLEOTIDE SEQUENCE</scope>
    <source>
        <strain evidence="3">CGMCC 1.15958</strain>
    </source>
</reference>
<gene>
    <name evidence="3" type="ORF">GCM10011514_10150</name>
</gene>
<evidence type="ECO:0000256" key="1">
    <source>
        <dbReference type="SAM" id="SignalP"/>
    </source>
</evidence>
<reference evidence="3" key="1">
    <citation type="journal article" date="2014" name="Int. J. Syst. Evol. Microbiol.">
        <title>Complete genome sequence of Corynebacterium casei LMG S-19264T (=DSM 44701T), isolated from a smear-ripened cheese.</title>
        <authorList>
            <consortium name="US DOE Joint Genome Institute (JGI-PGF)"/>
            <person name="Walter F."/>
            <person name="Albersmeier A."/>
            <person name="Kalinowski J."/>
            <person name="Ruckert C."/>
        </authorList>
    </citation>
    <scope>NUCLEOTIDE SEQUENCE</scope>
    <source>
        <strain evidence="3">CGMCC 1.15958</strain>
    </source>
</reference>
<accession>A0A917DLM0</accession>
<dbReference type="SUPFAM" id="SSF81901">
    <property type="entry name" value="HCP-like"/>
    <property type="match status" value="1"/>
</dbReference>
<name>A0A917DLM0_9BACT</name>
<dbReference type="InterPro" id="IPR021782">
    <property type="entry name" value="DUF3347"/>
</dbReference>
<dbReference type="Gene3D" id="1.25.40.10">
    <property type="entry name" value="Tetratricopeptide repeat domain"/>
    <property type="match status" value="1"/>
</dbReference>
<comment type="caution">
    <text evidence="3">The sequence shown here is derived from an EMBL/GenBank/DDBJ whole genome shotgun (WGS) entry which is preliminary data.</text>
</comment>
<feature type="signal peptide" evidence="1">
    <location>
        <begin position="1"/>
        <end position="20"/>
    </location>
</feature>
<dbReference type="EMBL" id="BMKK01000002">
    <property type="protein sequence ID" value="GGD48123.1"/>
    <property type="molecule type" value="Genomic_DNA"/>
</dbReference>
<dbReference type="InterPro" id="IPR011990">
    <property type="entry name" value="TPR-like_helical_dom_sf"/>
</dbReference>
<dbReference type="Pfam" id="PF11827">
    <property type="entry name" value="DUF3347"/>
    <property type="match status" value="1"/>
</dbReference>
<feature type="chain" id="PRO_5037710034" description="DUF3347 domain-containing protein" evidence="1">
    <location>
        <begin position="21"/>
        <end position="460"/>
    </location>
</feature>
<dbReference type="Proteomes" id="UP000609064">
    <property type="component" value="Unassembled WGS sequence"/>
</dbReference>
<keyword evidence="4" id="KW-1185">Reference proteome</keyword>
<evidence type="ECO:0000313" key="4">
    <source>
        <dbReference type="Proteomes" id="UP000609064"/>
    </source>
</evidence>
<keyword evidence="1" id="KW-0732">Signal</keyword>
<dbReference type="InterPro" id="IPR021314">
    <property type="entry name" value="DUF2911"/>
</dbReference>
<feature type="domain" description="DUF3347" evidence="2">
    <location>
        <begin position="328"/>
        <end position="418"/>
    </location>
</feature>
<dbReference type="AlphaFoldDB" id="A0A917DLM0"/>
<evidence type="ECO:0000259" key="2">
    <source>
        <dbReference type="Pfam" id="PF11827"/>
    </source>
</evidence>